<dbReference type="InterPro" id="IPR051534">
    <property type="entry name" value="CBASS_pafABC_assoc_protein"/>
</dbReference>
<dbReference type="InterPro" id="IPR028349">
    <property type="entry name" value="PafC-like"/>
</dbReference>
<protein>
    <submittedName>
        <fullName evidence="3">Unannotated protein</fullName>
    </submittedName>
</protein>
<reference evidence="3" key="1">
    <citation type="submission" date="2020-05" db="EMBL/GenBank/DDBJ databases">
        <authorList>
            <person name="Chiriac C."/>
            <person name="Salcher M."/>
            <person name="Ghai R."/>
            <person name="Kavagutti S V."/>
        </authorList>
    </citation>
    <scope>NUCLEOTIDE SEQUENCE</scope>
</reference>
<name>A0A6J6ACZ2_9ZZZZ</name>
<dbReference type="EMBL" id="CAESPC010000011">
    <property type="protein sequence ID" value="CAB4366568.1"/>
    <property type="molecule type" value="Genomic_DNA"/>
</dbReference>
<dbReference type="InterPro" id="IPR043839">
    <property type="entry name" value="PafC_HTH"/>
</dbReference>
<accession>A0A6J6ACZ2</accession>
<dbReference type="Pfam" id="PF13280">
    <property type="entry name" value="WYL"/>
    <property type="match status" value="1"/>
</dbReference>
<sequence length="298" mass="32936">MVRKSTPAEKAARMLDLVPYISSHQGISFKSLASEFGISESELLSDLNALWMCGDSRFDLIELEFESGFVSIRNADTLNLVRSLSSQEIVAILLGLELLAKNIPVDRIDLLQTIAALSAKLGKGLEKIVEAVPAISTETTSVIESAFKSSRRISIDYYTASEDRVTTRVVSPLEMYQSENREFLVGFCELTQSQRTFRIDRIKKISLLDQQVMDIDLAKIPTASITARVSLIRELRKSLETLGCQPQGNESDVEFSTFSPAWLTRTVIASGGAMVLTEPSSVRNEISARAKSALDLYD</sequence>
<dbReference type="PIRSF" id="PIRSF016838">
    <property type="entry name" value="PafC"/>
    <property type="match status" value="1"/>
</dbReference>
<dbReference type="InterPro" id="IPR026881">
    <property type="entry name" value="WYL_dom"/>
</dbReference>
<dbReference type="AlphaFoldDB" id="A0A6J6ACZ2"/>
<dbReference type="PANTHER" id="PTHR34580">
    <property type="match status" value="1"/>
</dbReference>
<dbReference type="Pfam" id="PF19187">
    <property type="entry name" value="HTH_PafC"/>
    <property type="match status" value="1"/>
</dbReference>
<evidence type="ECO:0000313" key="3">
    <source>
        <dbReference type="EMBL" id="CAB4366568.1"/>
    </source>
</evidence>
<evidence type="ECO:0000259" key="1">
    <source>
        <dbReference type="Pfam" id="PF13280"/>
    </source>
</evidence>
<feature type="domain" description="WYL" evidence="1">
    <location>
        <begin position="139"/>
        <end position="205"/>
    </location>
</feature>
<feature type="domain" description="PafC HTH" evidence="2">
    <location>
        <begin position="12"/>
        <end position="121"/>
    </location>
</feature>
<evidence type="ECO:0000259" key="2">
    <source>
        <dbReference type="Pfam" id="PF19187"/>
    </source>
</evidence>
<dbReference type="PANTHER" id="PTHR34580:SF1">
    <property type="entry name" value="PROTEIN PAFC"/>
    <property type="match status" value="1"/>
</dbReference>
<organism evidence="3">
    <name type="scientific">freshwater metagenome</name>
    <dbReference type="NCBI Taxonomy" id="449393"/>
    <lineage>
        <taxon>unclassified sequences</taxon>
        <taxon>metagenomes</taxon>
        <taxon>ecological metagenomes</taxon>
    </lineage>
</organism>
<dbReference type="PROSITE" id="PS52050">
    <property type="entry name" value="WYL"/>
    <property type="match status" value="1"/>
</dbReference>
<gene>
    <name evidence="3" type="ORF">UFOPK4180_00156</name>
</gene>
<proteinExistence type="predicted"/>